<sequence length="160" mass="15948">MSEITTPVSPSAAPASPSAAAGPASASASAATGRRGRGAVALSVSRYVLALFLGFSGIAKLIAHESAIESFDRMGWSHGAMYVIGGLETAGAVALLIPVLAGVAAIAFCGLLAGASVVQLTLLDPPNAVMPAVLVVVMVLIARDRRDGTAALVARVRRGA</sequence>
<evidence type="ECO:0000313" key="8">
    <source>
        <dbReference type="Proteomes" id="UP001235744"/>
    </source>
</evidence>
<keyword evidence="4 6" id="KW-0472">Membrane</keyword>
<reference evidence="7 8" key="1">
    <citation type="submission" date="2023-03" db="EMBL/GenBank/DDBJ databases">
        <title>Isolation and description of six Streptomyces strains from soil environments, able to metabolize different microbial glucans.</title>
        <authorList>
            <person name="Widen T."/>
            <person name="Larsbrink J."/>
        </authorList>
    </citation>
    <scope>NUCLEOTIDE SEQUENCE [LARGE SCALE GENOMIC DNA]</scope>
    <source>
        <strain evidence="7 8">Alt2</strain>
    </source>
</reference>
<feature type="transmembrane region" description="Helical" evidence="6">
    <location>
        <begin position="40"/>
        <end position="59"/>
    </location>
</feature>
<feature type="transmembrane region" description="Helical" evidence="6">
    <location>
        <begin position="125"/>
        <end position="142"/>
    </location>
</feature>
<proteinExistence type="predicted"/>
<dbReference type="EMBL" id="CP120988">
    <property type="protein sequence ID" value="WLQ59625.1"/>
    <property type="molecule type" value="Genomic_DNA"/>
</dbReference>
<comment type="subcellular location">
    <subcellularLocation>
        <location evidence="1">Membrane</location>
        <topology evidence="1">Multi-pass membrane protein</topology>
    </subcellularLocation>
</comment>
<feature type="region of interest" description="Disordered" evidence="5">
    <location>
        <begin position="1"/>
        <end position="21"/>
    </location>
</feature>
<keyword evidence="2 6" id="KW-0812">Transmembrane</keyword>
<organism evidence="7 8">
    <name type="scientific">Streptomyces poriferorum</name>
    <dbReference type="NCBI Taxonomy" id="2798799"/>
    <lineage>
        <taxon>Bacteria</taxon>
        <taxon>Bacillati</taxon>
        <taxon>Actinomycetota</taxon>
        <taxon>Actinomycetes</taxon>
        <taxon>Kitasatosporales</taxon>
        <taxon>Streptomycetaceae</taxon>
        <taxon>Streptomyces</taxon>
    </lineage>
</organism>
<dbReference type="Proteomes" id="UP001235744">
    <property type="component" value="Chromosome"/>
</dbReference>
<evidence type="ECO:0000256" key="4">
    <source>
        <dbReference type="ARBA" id="ARBA00023136"/>
    </source>
</evidence>
<evidence type="ECO:0000256" key="1">
    <source>
        <dbReference type="ARBA" id="ARBA00004141"/>
    </source>
</evidence>
<evidence type="ECO:0000256" key="5">
    <source>
        <dbReference type="SAM" id="MobiDB-lite"/>
    </source>
</evidence>
<keyword evidence="8" id="KW-1185">Reference proteome</keyword>
<dbReference type="InterPro" id="IPR032808">
    <property type="entry name" value="DoxX"/>
</dbReference>
<evidence type="ECO:0000256" key="2">
    <source>
        <dbReference type="ARBA" id="ARBA00022692"/>
    </source>
</evidence>
<evidence type="ECO:0000256" key="6">
    <source>
        <dbReference type="SAM" id="Phobius"/>
    </source>
</evidence>
<keyword evidence="3 6" id="KW-1133">Transmembrane helix</keyword>
<evidence type="ECO:0000313" key="7">
    <source>
        <dbReference type="EMBL" id="WLQ59625.1"/>
    </source>
</evidence>
<name>A0ABY9IWF1_9ACTN</name>
<feature type="transmembrane region" description="Helical" evidence="6">
    <location>
        <begin position="80"/>
        <end position="113"/>
    </location>
</feature>
<dbReference type="RefSeq" id="WP_306069743.1">
    <property type="nucleotide sequence ID" value="NZ_CP120988.1"/>
</dbReference>
<evidence type="ECO:0000256" key="3">
    <source>
        <dbReference type="ARBA" id="ARBA00022989"/>
    </source>
</evidence>
<gene>
    <name evidence="7" type="ORF">P8A19_31240</name>
</gene>
<accession>A0ABY9IWF1</accession>
<protein>
    <submittedName>
        <fullName evidence="7">DoxX family protein</fullName>
    </submittedName>
</protein>
<dbReference type="Pfam" id="PF13564">
    <property type="entry name" value="DoxX_2"/>
    <property type="match status" value="1"/>
</dbReference>